<keyword evidence="2 4" id="KW-0647">Proteasome</keyword>
<dbReference type="Proteomes" id="UP000324800">
    <property type="component" value="Unassembled WGS sequence"/>
</dbReference>
<evidence type="ECO:0000256" key="4">
    <source>
        <dbReference type="RuleBase" id="RU004203"/>
    </source>
</evidence>
<keyword evidence="3 4" id="KW-0539">Nucleus</keyword>
<dbReference type="AlphaFoldDB" id="A0A5J4W8S4"/>
<evidence type="ECO:0000256" key="1">
    <source>
        <dbReference type="ARBA" id="ARBA00022490"/>
    </source>
</evidence>
<name>A0A5J4W8S4_9EUKA</name>
<dbReference type="PANTHER" id="PTHR32194">
    <property type="entry name" value="METALLOPROTEASE TLDD"/>
    <property type="match status" value="1"/>
</dbReference>
<comment type="function">
    <text evidence="4">Component of the proteasome, a multicatalytic proteinase complex which is characterized by its ability to cleave peptides with Arg, Phe, Tyr, Leu, and Glu adjacent to the leaving group at neutral or slightly basic pH. The proteasome has an ATP-dependent proteolytic activity.</text>
</comment>
<dbReference type="InterPro" id="IPR029055">
    <property type="entry name" value="Ntn_hydrolases_N"/>
</dbReference>
<gene>
    <name evidence="5" type="ORF">EZS28_013206</name>
</gene>
<accession>A0A5J4W8S4</accession>
<dbReference type="CDD" id="cd03758">
    <property type="entry name" value="proteasome_beta_type_2"/>
    <property type="match status" value="1"/>
</dbReference>
<evidence type="ECO:0000313" key="6">
    <source>
        <dbReference type="Proteomes" id="UP000324800"/>
    </source>
</evidence>
<dbReference type="SUPFAM" id="SSF56235">
    <property type="entry name" value="N-terminal nucleophile aminohydrolases (Ntn hydrolases)"/>
    <property type="match status" value="1"/>
</dbReference>
<evidence type="ECO:0000313" key="5">
    <source>
        <dbReference type="EMBL" id="KAA6391270.1"/>
    </source>
</evidence>
<comment type="caution">
    <text evidence="5">The sequence shown here is derived from an EMBL/GenBank/DDBJ whole genome shotgun (WGS) entry which is preliminary data.</text>
</comment>
<comment type="similarity">
    <text evidence="4">Belongs to the peptidase T1B family.</text>
</comment>
<protein>
    <recommendedName>
        <fullName evidence="4">Proteasome subunit beta</fullName>
    </recommendedName>
</protein>
<dbReference type="EMBL" id="SNRW01002936">
    <property type="protein sequence ID" value="KAA6391270.1"/>
    <property type="molecule type" value="Genomic_DNA"/>
</dbReference>
<dbReference type="GO" id="GO:0005839">
    <property type="term" value="C:proteasome core complex"/>
    <property type="evidence" value="ECO:0007669"/>
    <property type="project" value="InterPro"/>
</dbReference>
<evidence type="ECO:0000256" key="3">
    <source>
        <dbReference type="ARBA" id="ARBA00023242"/>
    </source>
</evidence>
<dbReference type="InterPro" id="IPR023333">
    <property type="entry name" value="Proteasome_suB-type"/>
</dbReference>
<dbReference type="GO" id="GO:0005634">
    <property type="term" value="C:nucleus"/>
    <property type="evidence" value="ECO:0007669"/>
    <property type="project" value="UniProtKB-SubCell"/>
</dbReference>
<proteinExistence type="inferred from homology"/>
<sequence length="221" mass="24596">MSSSIFGFVGKDYVVLVADASVTTSILLIKSDLDKIYEADDKFAFCCVGEPGDDTAFSDYIVRNIQLNKFRNGYSATSHANANWMRYVLAKGLRSQPYQCNCVIGAIDVPSLKQEMQTSTEQVQSSGSSGSNQIALTGFKPHLYYLDYLGTLCEVPFCAHGYCGYLLYGLWDSAWKPGMDLEAGKELLRKSIAQLQRRFIIQQPHFIAKVITKDGIQLLDL</sequence>
<comment type="subunit">
    <text evidence="4">Component of the proteasome complex.</text>
</comment>
<comment type="subcellular location">
    <subcellularLocation>
        <location evidence="4">Cytoplasm</location>
    </subcellularLocation>
    <subcellularLocation>
        <location evidence="4">Nucleus</location>
    </subcellularLocation>
</comment>
<organism evidence="5 6">
    <name type="scientific">Streblomastix strix</name>
    <dbReference type="NCBI Taxonomy" id="222440"/>
    <lineage>
        <taxon>Eukaryota</taxon>
        <taxon>Metamonada</taxon>
        <taxon>Preaxostyla</taxon>
        <taxon>Oxymonadida</taxon>
        <taxon>Streblomastigidae</taxon>
        <taxon>Streblomastix</taxon>
    </lineage>
</organism>
<dbReference type="OrthoDB" id="268428at2759"/>
<dbReference type="Pfam" id="PF00227">
    <property type="entry name" value="Proteasome"/>
    <property type="match status" value="2"/>
</dbReference>
<dbReference type="GO" id="GO:0010498">
    <property type="term" value="P:proteasomal protein catabolic process"/>
    <property type="evidence" value="ECO:0007669"/>
    <property type="project" value="InterPro"/>
</dbReference>
<dbReference type="GO" id="GO:0005737">
    <property type="term" value="C:cytoplasm"/>
    <property type="evidence" value="ECO:0007669"/>
    <property type="project" value="UniProtKB-SubCell"/>
</dbReference>
<keyword evidence="1 4" id="KW-0963">Cytoplasm</keyword>
<reference evidence="5 6" key="1">
    <citation type="submission" date="2019-03" db="EMBL/GenBank/DDBJ databases">
        <title>Single cell metagenomics reveals metabolic interactions within the superorganism composed of flagellate Streblomastix strix and complex community of Bacteroidetes bacteria on its surface.</title>
        <authorList>
            <person name="Treitli S.C."/>
            <person name="Kolisko M."/>
            <person name="Husnik F."/>
            <person name="Keeling P."/>
            <person name="Hampl V."/>
        </authorList>
    </citation>
    <scope>NUCLEOTIDE SEQUENCE [LARGE SCALE GENOMIC DNA]</scope>
    <source>
        <strain evidence="5">ST1C</strain>
    </source>
</reference>
<dbReference type="InterPro" id="IPR001353">
    <property type="entry name" value="Proteasome_sua/b"/>
</dbReference>
<evidence type="ECO:0000256" key="2">
    <source>
        <dbReference type="ARBA" id="ARBA00022942"/>
    </source>
</evidence>
<dbReference type="PANTHER" id="PTHR32194:SF2">
    <property type="entry name" value="PROTEASOME SUBUNIT BETA TYPE-1"/>
    <property type="match status" value="1"/>
</dbReference>
<dbReference type="Gene3D" id="3.60.20.10">
    <property type="entry name" value="Glutamine Phosphoribosylpyrophosphate, subunit 1, domain 1"/>
    <property type="match status" value="1"/>
</dbReference>
<dbReference type="InterPro" id="IPR035206">
    <property type="entry name" value="Proteasome_beta2"/>
</dbReference>